<evidence type="ECO:0000256" key="8">
    <source>
        <dbReference type="RuleBase" id="RU003943"/>
    </source>
</evidence>
<keyword evidence="3 8" id="KW-0813">Transport</keyword>
<dbReference type="EMBL" id="JAXOFX010000011">
    <property type="protein sequence ID" value="MDZ5473170.1"/>
    <property type="molecule type" value="Genomic_DNA"/>
</dbReference>
<comment type="caution">
    <text evidence="10">The sequence shown here is derived from an EMBL/GenBank/DDBJ whole genome shotgun (WGS) entry which is preliminary data.</text>
</comment>
<evidence type="ECO:0000256" key="7">
    <source>
        <dbReference type="ARBA" id="ARBA00023136"/>
    </source>
</evidence>
<organism evidence="10 11">
    <name type="scientific">Robertmurraya mangrovi</name>
    <dbReference type="NCBI Taxonomy" id="3098077"/>
    <lineage>
        <taxon>Bacteria</taxon>
        <taxon>Bacillati</taxon>
        <taxon>Bacillota</taxon>
        <taxon>Bacilli</taxon>
        <taxon>Bacillales</taxon>
        <taxon>Bacillaceae</taxon>
        <taxon>Robertmurraya</taxon>
    </lineage>
</organism>
<feature type="transmembrane region" description="Helical" evidence="9">
    <location>
        <begin position="20"/>
        <end position="39"/>
    </location>
</feature>
<dbReference type="Gene3D" id="1.10.10.10">
    <property type="entry name" value="Winged helix-like DNA-binding domain superfamily/Winged helix DNA-binding domain"/>
    <property type="match status" value="1"/>
</dbReference>
<dbReference type="InterPro" id="IPR036388">
    <property type="entry name" value="WH-like_DNA-bd_sf"/>
</dbReference>
<evidence type="ECO:0000256" key="5">
    <source>
        <dbReference type="ARBA" id="ARBA00022692"/>
    </source>
</evidence>
<keyword evidence="6 9" id="KW-1133">Transmembrane helix</keyword>
<feature type="transmembrane region" description="Helical" evidence="9">
    <location>
        <begin position="234"/>
        <end position="254"/>
    </location>
</feature>
<evidence type="ECO:0000313" key="11">
    <source>
        <dbReference type="Proteomes" id="UP001290455"/>
    </source>
</evidence>
<dbReference type="Proteomes" id="UP001290455">
    <property type="component" value="Unassembled WGS sequence"/>
</dbReference>
<feature type="transmembrane region" description="Helical" evidence="9">
    <location>
        <begin position="70"/>
        <end position="90"/>
    </location>
</feature>
<comment type="similarity">
    <text evidence="2 8">Belongs to the ABC-3 integral membrane protein family.</text>
</comment>
<name>A0ABU5J1C5_9BACI</name>
<gene>
    <name evidence="10" type="ORF">SM124_15740</name>
</gene>
<evidence type="ECO:0000256" key="2">
    <source>
        <dbReference type="ARBA" id="ARBA00008034"/>
    </source>
</evidence>
<keyword evidence="4" id="KW-1003">Cell membrane</keyword>
<accession>A0ABU5J1C5</accession>
<sequence>MSDLNLLQMILYDANTQWVLLGTMLLGIASGVLGSIALLRKQSLIGDAVAHAALPGICIAFLLIGEKSLVALLIGATITGLVAAYCIQFITATSILKEDTVICLVLSVFFGFGIVLLTKVSQSPAGNKSGLADFIFGQAASLVGNDVKLMAGTAFILILVTSLLFKELKLLTFDPAFAKGLGLPTKFLNFLFLTLLVAAVVIGIQAVGVILMAALLITPSIAARYWTNSLGKMIILSGLFGAISGMAGTLLSTFGRGLATGPFIVVSATLLFFLSMLFAPERGLVIKWMRRIKYNRKTKEEQILRTIYKNLEDCYLKSGLEECLVTTNAVASELAFSEKLTLTILGDLLKKGYLTQSGNEWSLTNEGLFKGYLLVMKQRVGEICLMHREEFNEEEQDQLTSKVIDKPTDPIAERIIYLLDQYNMKPAISPYEGKGLT</sequence>
<dbReference type="Pfam" id="PF00950">
    <property type="entry name" value="ABC-3"/>
    <property type="match status" value="1"/>
</dbReference>
<dbReference type="PANTHER" id="PTHR30477:SF3">
    <property type="entry name" value="METAL TRANSPORT SYSTEM MEMBRANE PROTEIN CT_069-RELATED"/>
    <property type="match status" value="1"/>
</dbReference>
<dbReference type="CDD" id="cd06550">
    <property type="entry name" value="TM_ABC_iron-siderophores_like"/>
    <property type="match status" value="1"/>
</dbReference>
<protein>
    <submittedName>
        <fullName evidence="10">Metal ABC transporter permease</fullName>
    </submittedName>
</protein>
<dbReference type="InterPro" id="IPR037294">
    <property type="entry name" value="ABC_BtuC-like"/>
</dbReference>
<reference evidence="10 11" key="1">
    <citation type="submission" date="2023-11" db="EMBL/GenBank/DDBJ databases">
        <title>Bacillus jintuensis, isolated from a mudflat on the Beibu Gulf coast.</title>
        <authorList>
            <person name="Li M."/>
        </authorList>
    </citation>
    <scope>NUCLEOTIDE SEQUENCE [LARGE SCALE GENOMIC DNA]</scope>
    <source>
        <strain evidence="10 11">31A1R</strain>
    </source>
</reference>
<dbReference type="Gene3D" id="1.10.3470.10">
    <property type="entry name" value="ABC transporter involved in vitamin B12 uptake, BtuC"/>
    <property type="match status" value="1"/>
</dbReference>
<dbReference type="SUPFAM" id="SSF81345">
    <property type="entry name" value="ABC transporter involved in vitamin B12 uptake, BtuC"/>
    <property type="match status" value="1"/>
</dbReference>
<proteinExistence type="inferred from homology"/>
<evidence type="ECO:0000313" key="10">
    <source>
        <dbReference type="EMBL" id="MDZ5473170.1"/>
    </source>
</evidence>
<evidence type="ECO:0000256" key="6">
    <source>
        <dbReference type="ARBA" id="ARBA00022989"/>
    </source>
</evidence>
<keyword evidence="7 9" id="KW-0472">Membrane</keyword>
<evidence type="ECO:0000256" key="1">
    <source>
        <dbReference type="ARBA" id="ARBA00004651"/>
    </source>
</evidence>
<dbReference type="PANTHER" id="PTHR30477">
    <property type="entry name" value="ABC-TRANSPORTER METAL-BINDING PROTEIN"/>
    <property type="match status" value="1"/>
</dbReference>
<feature type="transmembrane region" description="Helical" evidence="9">
    <location>
        <begin position="102"/>
        <end position="121"/>
    </location>
</feature>
<feature type="transmembrane region" description="Helical" evidence="9">
    <location>
        <begin position="149"/>
        <end position="166"/>
    </location>
</feature>
<keyword evidence="5 8" id="KW-0812">Transmembrane</keyword>
<feature type="transmembrane region" description="Helical" evidence="9">
    <location>
        <begin position="260"/>
        <end position="280"/>
    </location>
</feature>
<evidence type="ECO:0000256" key="4">
    <source>
        <dbReference type="ARBA" id="ARBA00022475"/>
    </source>
</evidence>
<keyword evidence="11" id="KW-1185">Reference proteome</keyword>
<comment type="subcellular location">
    <subcellularLocation>
        <location evidence="1 8">Cell membrane</location>
        <topology evidence="1 8">Multi-pass membrane protein</topology>
    </subcellularLocation>
</comment>
<dbReference type="RefSeq" id="WP_322447472.1">
    <property type="nucleotide sequence ID" value="NZ_JAXOFX010000011.1"/>
</dbReference>
<evidence type="ECO:0000256" key="3">
    <source>
        <dbReference type="ARBA" id="ARBA00022448"/>
    </source>
</evidence>
<evidence type="ECO:0000256" key="9">
    <source>
        <dbReference type="SAM" id="Phobius"/>
    </source>
</evidence>
<feature type="transmembrane region" description="Helical" evidence="9">
    <location>
        <begin position="44"/>
        <end position="64"/>
    </location>
</feature>
<dbReference type="InterPro" id="IPR001626">
    <property type="entry name" value="ABC_TroCD"/>
</dbReference>